<comment type="caution">
    <text evidence="3">The sequence shown here is derived from an EMBL/GenBank/DDBJ whole genome shotgun (WGS) entry which is preliminary data.</text>
</comment>
<evidence type="ECO:0000313" key="4">
    <source>
        <dbReference type="Proteomes" id="UP000266693"/>
    </source>
</evidence>
<feature type="chain" id="PRO_5017365827" description="DUF4398 domain-containing protein" evidence="2">
    <location>
        <begin position="21"/>
        <end position="161"/>
    </location>
</feature>
<dbReference type="RefSeq" id="WP_118864890.1">
    <property type="nucleotide sequence ID" value="NZ_QWLV01000008.1"/>
</dbReference>
<dbReference type="Proteomes" id="UP000266693">
    <property type="component" value="Unassembled WGS sequence"/>
</dbReference>
<accession>A0A396RK41</accession>
<evidence type="ECO:0000256" key="2">
    <source>
        <dbReference type="SAM" id="SignalP"/>
    </source>
</evidence>
<evidence type="ECO:0008006" key="5">
    <source>
        <dbReference type="Google" id="ProtNLM"/>
    </source>
</evidence>
<sequence length="161" mass="16335">MRTLAALPLALAAVACSSSTGDFPELGVRPIESRGDEVQGPPPSTATADPAVAARARAIAAESADAGAAFDAALPVARAKAARAGPAGSETWIEAQLALTALDQARARTVSGLAEIDRLLVAEYAANRPVAPETAAVATELQVRAEQQAQAIEAVKESLAR</sequence>
<proteinExistence type="predicted"/>
<dbReference type="EMBL" id="QWLV01000008">
    <property type="protein sequence ID" value="RHW16578.1"/>
    <property type="molecule type" value="Genomic_DNA"/>
</dbReference>
<protein>
    <recommendedName>
        <fullName evidence="5">DUF4398 domain-containing protein</fullName>
    </recommendedName>
</protein>
<name>A0A396RK41_9SPHN</name>
<feature type="signal peptide" evidence="2">
    <location>
        <begin position="1"/>
        <end position="20"/>
    </location>
</feature>
<gene>
    <name evidence="3" type="ORF">D1610_14350</name>
</gene>
<reference evidence="3 4" key="1">
    <citation type="submission" date="2018-08" db="EMBL/GenBank/DDBJ databases">
        <title>The multiple taxonomic identification of Sphingomonas gilva.</title>
        <authorList>
            <person name="Zhu D."/>
            <person name="Zheng S."/>
        </authorList>
    </citation>
    <scope>NUCLEOTIDE SEQUENCE [LARGE SCALE GENOMIC DNA]</scope>
    <source>
        <strain evidence="3 4">ZDH117</strain>
    </source>
</reference>
<feature type="region of interest" description="Disordered" evidence="1">
    <location>
        <begin position="20"/>
        <end position="51"/>
    </location>
</feature>
<keyword evidence="2" id="KW-0732">Signal</keyword>
<evidence type="ECO:0000313" key="3">
    <source>
        <dbReference type="EMBL" id="RHW16578.1"/>
    </source>
</evidence>
<keyword evidence="4" id="KW-1185">Reference proteome</keyword>
<organism evidence="3 4">
    <name type="scientific">Sphingomonas gilva</name>
    <dbReference type="NCBI Taxonomy" id="2305907"/>
    <lineage>
        <taxon>Bacteria</taxon>
        <taxon>Pseudomonadati</taxon>
        <taxon>Pseudomonadota</taxon>
        <taxon>Alphaproteobacteria</taxon>
        <taxon>Sphingomonadales</taxon>
        <taxon>Sphingomonadaceae</taxon>
        <taxon>Sphingomonas</taxon>
    </lineage>
</organism>
<evidence type="ECO:0000256" key="1">
    <source>
        <dbReference type="SAM" id="MobiDB-lite"/>
    </source>
</evidence>
<dbReference type="AlphaFoldDB" id="A0A396RK41"/>
<dbReference type="PROSITE" id="PS51257">
    <property type="entry name" value="PROKAR_LIPOPROTEIN"/>
    <property type="match status" value="1"/>
</dbReference>